<dbReference type="Gramene" id="C.cajan_42076.t">
    <property type="protein sequence ID" value="C.cajan_42076.t.cds1"/>
    <property type="gene ID" value="C.cajan_42076"/>
</dbReference>
<accession>A0A151R2E4</accession>
<dbReference type="Proteomes" id="UP000075243">
    <property type="component" value="Unassembled WGS sequence"/>
</dbReference>
<evidence type="ECO:0000313" key="1">
    <source>
        <dbReference type="EMBL" id="KYP36625.1"/>
    </source>
</evidence>
<dbReference type="EMBL" id="KQ484189">
    <property type="protein sequence ID" value="KYP36625.1"/>
    <property type="molecule type" value="Genomic_DNA"/>
</dbReference>
<dbReference type="AlphaFoldDB" id="A0A151R2E4"/>
<protein>
    <submittedName>
        <fullName evidence="1">Uncharacterized protein</fullName>
    </submittedName>
</protein>
<proteinExistence type="predicted"/>
<gene>
    <name evidence="1" type="ORF">KK1_042243</name>
</gene>
<organism evidence="1 2">
    <name type="scientific">Cajanus cajan</name>
    <name type="common">Pigeon pea</name>
    <name type="synonym">Cajanus indicus</name>
    <dbReference type="NCBI Taxonomy" id="3821"/>
    <lineage>
        <taxon>Eukaryota</taxon>
        <taxon>Viridiplantae</taxon>
        <taxon>Streptophyta</taxon>
        <taxon>Embryophyta</taxon>
        <taxon>Tracheophyta</taxon>
        <taxon>Spermatophyta</taxon>
        <taxon>Magnoliopsida</taxon>
        <taxon>eudicotyledons</taxon>
        <taxon>Gunneridae</taxon>
        <taxon>Pentapetalae</taxon>
        <taxon>rosids</taxon>
        <taxon>fabids</taxon>
        <taxon>Fabales</taxon>
        <taxon>Fabaceae</taxon>
        <taxon>Papilionoideae</taxon>
        <taxon>50 kb inversion clade</taxon>
        <taxon>NPAAA clade</taxon>
        <taxon>indigoferoid/millettioid clade</taxon>
        <taxon>Phaseoleae</taxon>
        <taxon>Cajanus</taxon>
    </lineage>
</organism>
<reference evidence="1" key="1">
    <citation type="journal article" date="2012" name="Nat. Biotechnol.">
        <title>Draft genome sequence of pigeonpea (Cajanus cajan), an orphan legume crop of resource-poor farmers.</title>
        <authorList>
            <person name="Varshney R.K."/>
            <person name="Chen W."/>
            <person name="Li Y."/>
            <person name="Bharti A.K."/>
            <person name="Saxena R.K."/>
            <person name="Schlueter J.A."/>
            <person name="Donoghue M.T."/>
            <person name="Azam S."/>
            <person name="Fan G."/>
            <person name="Whaley A.M."/>
            <person name="Farmer A.D."/>
            <person name="Sheridan J."/>
            <person name="Iwata A."/>
            <person name="Tuteja R."/>
            <person name="Penmetsa R.V."/>
            <person name="Wu W."/>
            <person name="Upadhyaya H.D."/>
            <person name="Yang S.P."/>
            <person name="Shah T."/>
            <person name="Saxena K.B."/>
            <person name="Michael T."/>
            <person name="McCombie W.R."/>
            <person name="Yang B."/>
            <person name="Zhang G."/>
            <person name="Yang H."/>
            <person name="Wang J."/>
            <person name="Spillane C."/>
            <person name="Cook D.R."/>
            <person name="May G.D."/>
            <person name="Xu X."/>
            <person name="Jackson S.A."/>
        </authorList>
    </citation>
    <scope>NUCLEOTIDE SEQUENCE [LARGE SCALE GENOMIC DNA]</scope>
</reference>
<sequence>MQAPHIDHWNAITRIGRYIKKAPGQGLLYEDKGNSHVFKYCDVDWAGCFWTNILLFVFLEISFLGSTAPPTIKD</sequence>
<dbReference type="PANTHER" id="PTHR11439">
    <property type="entry name" value="GAG-POL-RELATED RETROTRANSPOSON"/>
    <property type="match status" value="1"/>
</dbReference>
<dbReference type="PANTHER" id="PTHR11439:SF485">
    <property type="entry name" value="REVERSE TRANSCRIPTASE TY1_COPIA-TYPE DOMAIN-CONTAINING PROTEIN"/>
    <property type="match status" value="1"/>
</dbReference>
<name>A0A151R2E4_CAJCA</name>
<keyword evidence="2" id="KW-1185">Reference proteome</keyword>
<evidence type="ECO:0000313" key="2">
    <source>
        <dbReference type="Proteomes" id="UP000075243"/>
    </source>
</evidence>